<evidence type="ECO:0000313" key="1">
    <source>
        <dbReference type="EMBL" id="RST97230.1"/>
    </source>
</evidence>
<dbReference type="Gene3D" id="3.20.20.410">
    <property type="entry name" value="Protein of unknown function UPF0759"/>
    <property type="match status" value="1"/>
</dbReference>
<evidence type="ECO:0000313" key="2">
    <source>
        <dbReference type="Proteomes" id="UP000287239"/>
    </source>
</evidence>
<protein>
    <recommendedName>
        <fullName evidence="3">DUF72 domain-containing protein</fullName>
    </recommendedName>
</protein>
<dbReference type="EMBL" id="NGJU01000003">
    <property type="protein sequence ID" value="RST97230.1"/>
    <property type="molecule type" value="Genomic_DNA"/>
</dbReference>
<dbReference type="AlphaFoldDB" id="A0A429ZU18"/>
<sequence length="277" mass="32002">MIEIGLTTWSEHPSLLNKNKITLAEYSSKLPVVEIDTPFYGIPTPQTTAKWVSETPKDFGFILKGHQSMTTHSPWQDHYPTEKEMYERYFAMLEPLITSQKLRGILLQFPASFNCTAEAILHLKRLRKIFSDLPVVIEFRHPSWYEADFLQGTLAFMKEQEFILMVVDEPQLPGKSIPFYPIVTNKQQVIFRCHGRYQAGWTAKGDDWRKKRTLYRYNEEELTELANALQQIEKDCPLVTIIFNNNSGGDAAANALTLKEFLGINYEGLNPEQMDLF</sequence>
<dbReference type="OrthoDB" id="9780310at2"/>
<dbReference type="Proteomes" id="UP000287239">
    <property type="component" value="Unassembled WGS sequence"/>
</dbReference>
<reference evidence="1 2" key="1">
    <citation type="submission" date="2017-05" db="EMBL/GenBank/DDBJ databases">
        <title>Vagococcus spp. assemblies.</title>
        <authorList>
            <person name="Gulvik C.A."/>
        </authorList>
    </citation>
    <scope>NUCLEOTIDE SEQUENCE [LARGE SCALE GENOMIC DNA]</scope>
    <source>
        <strain evidence="1 2">NCFB 2777</strain>
    </source>
</reference>
<dbReference type="GeneID" id="98567320"/>
<name>A0A429ZU18_9ENTE</name>
<comment type="caution">
    <text evidence="1">The sequence shown here is derived from an EMBL/GenBank/DDBJ whole genome shotgun (WGS) entry which is preliminary data.</text>
</comment>
<evidence type="ECO:0008006" key="3">
    <source>
        <dbReference type="Google" id="ProtNLM"/>
    </source>
</evidence>
<dbReference type="InterPro" id="IPR036520">
    <property type="entry name" value="UPF0759_sf"/>
</dbReference>
<dbReference type="InterPro" id="IPR002763">
    <property type="entry name" value="DUF72"/>
</dbReference>
<proteinExistence type="predicted"/>
<accession>A0A429ZU18</accession>
<dbReference type="Pfam" id="PF01904">
    <property type="entry name" value="DUF72"/>
    <property type="match status" value="1"/>
</dbReference>
<dbReference type="RefSeq" id="WP_126778448.1">
    <property type="nucleotide sequence ID" value="NZ_CP177121.1"/>
</dbReference>
<keyword evidence="2" id="KW-1185">Reference proteome</keyword>
<organism evidence="1 2">
    <name type="scientific">Vagococcus salmoninarum</name>
    <dbReference type="NCBI Taxonomy" id="2739"/>
    <lineage>
        <taxon>Bacteria</taxon>
        <taxon>Bacillati</taxon>
        <taxon>Bacillota</taxon>
        <taxon>Bacilli</taxon>
        <taxon>Lactobacillales</taxon>
        <taxon>Enterococcaceae</taxon>
        <taxon>Vagococcus</taxon>
    </lineage>
</organism>
<dbReference type="PANTHER" id="PTHR30348:SF13">
    <property type="entry name" value="UPF0759 PROTEIN YUNF"/>
    <property type="match status" value="1"/>
</dbReference>
<dbReference type="SUPFAM" id="SSF117396">
    <property type="entry name" value="TM1631-like"/>
    <property type="match status" value="1"/>
</dbReference>
<gene>
    <name evidence="1" type="ORF">CBF35_02985</name>
</gene>
<dbReference type="PANTHER" id="PTHR30348">
    <property type="entry name" value="UNCHARACTERIZED PROTEIN YECE"/>
    <property type="match status" value="1"/>
</dbReference>